<dbReference type="GO" id="GO:0005524">
    <property type="term" value="F:ATP binding"/>
    <property type="evidence" value="ECO:0007669"/>
    <property type="project" value="InterPro"/>
</dbReference>
<dbReference type="Proteomes" id="UP000885750">
    <property type="component" value="Unassembled WGS sequence"/>
</dbReference>
<evidence type="ECO:0000259" key="1">
    <source>
        <dbReference type="Pfam" id="PF06470"/>
    </source>
</evidence>
<dbReference type="GO" id="GO:0051276">
    <property type="term" value="P:chromosome organization"/>
    <property type="evidence" value="ECO:0007669"/>
    <property type="project" value="InterPro"/>
</dbReference>
<gene>
    <name evidence="2" type="ORF">ENJ51_09440</name>
</gene>
<organism evidence="2">
    <name type="scientific">Leucothrix mucor</name>
    <dbReference type="NCBI Taxonomy" id="45248"/>
    <lineage>
        <taxon>Bacteria</taxon>
        <taxon>Pseudomonadati</taxon>
        <taxon>Pseudomonadota</taxon>
        <taxon>Gammaproteobacteria</taxon>
        <taxon>Thiotrichales</taxon>
        <taxon>Thiotrichaceae</taxon>
        <taxon>Leucothrix</taxon>
    </lineage>
</organism>
<dbReference type="Pfam" id="PF06470">
    <property type="entry name" value="SMC_hinge"/>
    <property type="match status" value="1"/>
</dbReference>
<accession>A0A7V2WVT2</accession>
<dbReference type="InterPro" id="IPR010935">
    <property type="entry name" value="SMC_hinge"/>
</dbReference>
<name>A0A7V2WVT2_LEUMU</name>
<comment type="caution">
    <text evidence="2">The sequence shown here is derived from an EMBL/GenBank/DDBJ whole genome shotgun (WGS) entry which is preliminary data.</text>
</comment>
<dbReference type="EMBL" id="DRMS01000352">
    <property type="protein sequence ID" value="HFC93022.1"/>
    <property type="molecule type" value="Genomic_DNA"/>
</dbReference>
<evidence type="ECO:0000313" key="2">
    <source>
        <dbReference type="EMBL" id="HFC93022.1"/>
    </source>
</evidence>
<dbReference type="AlphaFoldDB" id="A0A7V2WVT2"/>
<feature type="domain" description="SMC hinge" evidence="1">
    <location>
        <begin position="2"/>
        <end position="94"/>
    </location>
</feature>
<sequence length="97" mass="10613">MVESISIEAEWETALETVLGKKLEAIQLDDFSCLDNALTQVPNAEFTLYSNQTVNALSSISPQYLASKIKQPSSLQALVASIYIAEDLAQASKVRLH</sequence>
<protein>
    <recommendedName>
        <fullName evidence="1">SMC hinge domain-containing protein</fullName>
    </recommendedName>
</protein>
<proteinExistence type="predicted"/>
<dbReference type="GO" id="GO:0005694">
    <property type="term" value="C:chromosome"/>
    <property type="evidence" value="ECO:0007669"/>
    <property type="project" value="InterPro"/>
</dbReference>
<reference evidence="2" key="1">
    <citation type="journal article" date="2020" name="mSystems">
        <title>Genome- and Community-Level Interaction Insights into Carbon Utilization and Element Cycling Functions of Hydrothermarchaeota in Hydrothermal Sediment.</title>
        <authorList>
            <person name="Zhou Z."/>
            <person name="Liu Y."/>
            <person name="Xu W."/>
            <person name="Pan J."/>
            <person name="Luo Z.H."/>
            <person name="Li M."/>
        </authorList>
    </citation>
    <scope>NUCLEOTIDE SEQUENCE [LARGE SCALE GENOMIC DNA]</scope>
    <source>
        <strain evidence="2">HyVt-493</strain>
    </source>
</reference>